<evidence type="ECO:0000259" key="5">
    <source>
        <dbReference type="Pfam" id="PF08100"/>
    </source>
</evidence>
<evidence type="ECO:0000256" key="3">
    <source>
        <dbReference type="ARBA" id="ARBA00022691"/>
    </source>
</evidence>
<proteinExistence type="predicted"/>
<evidence type="ECO:0000256" key="2">
    <source>
        <dbReference type="ARBA" id="ARBA00022679"/>
    </source>
</evidence>
<dbReference type="InterPro" id="IPR016461">
    <property type="entry name" value="COMT-like"/>
</dbReference>
<feature type="domain" description="O-methyltransferase C-terminal" evidence="4">
    <location>
        <begin position="179"/>
        <end position="359"/>
    </location>
</feature>
<dbReference type="InterPro" id="IPR036388">
    <property type="entry name" value="WH-like_DNA-bd_sf"/>
</dbReference>
<evidence type="ECO:0000313" key="6">
    <source>
        <dbReference type="EMBL" id="EMD31264.1"/>
    </source>
</evidence>
<dbReference type="SUPFAM" id="SSF53335">
    <property type="entry name" value="S-adenosyl-L-methionine-dependent methyltransferases"/>
    <property type="match status" value="1"/>
</dbReference>
<dbReference type="InterPro" id="IPR012967">
    <property type="entry name" value="COMT_dimerisation"/>
</dbReference>
<keyword evidence="2" id="KW-0808">Transferase</keyword>
<organism evidence="6 7">
    <name type="scientific">Ceriporiopsis subvermispora (strain B)</name>
    <name type="common">White-rot fungus</name>
    <name type="synonym">Gelatoporia subvermispora</name>
    <dbReference type="NCBI Taxonomy" id="914234"/>
    <lineage>
        <taxon>Eukaryota</taxon>
        <taxon>Fungi</taxon>
        <taxon>Dikarya</taxon>
        <taxon>Basidiomycota</taxon>
        <taxon>Agaricomycotina</taxon>
        <taxon>Agaricomycetes</taxon>
        <taxon>Polyporales</taxon>
        <taxon>Gelatoporiaceae</taxon>
        <taxon>Gelatoporia</taxon>
    </lineage>
</organism>
<reference evidence="6 7" key="1">
    <citation type="journal article" date="2012" name="Proc. Natl. Acad. Sci. U.S.A.">
        <title>Comparative genomics of Ceriporiopsis subvermispora and Phanerochaete chrysosporium provide insight into selective ligninolysis.</title>
        <authorList>
            <person name="Fernandez-Fueyo E."/>
            <person name="Ruiz-Duenas F.J."/>
            <person name="Ferreira P."/>
            <person name="Floudas D."/>
            <person name="Hibbett D.S."/>
            <person name="Canessa P."/>
            <person name="Larrondo L.F."/>
            <person name="James T.Y."/>
            <person name="Seelenfreund D."/>
            <person name="Lobos S."/>
            <person name="Polanco R."/>
            <person name="Tello M."/>
            <person name="Honda Y."/>
            <person name="Watanabe T."/>
            <person name="Watanabe T."/>
            <person name="Ryu J.S."/>
            <person name="Kubicek C.P."/>
            <person name="Schmoll M."/>
            <person name="Gaskell J."/>
            <person name="Hammel K.E."/>
            <person name="St John F.J."/>
            <person name="Vanden Wymelenberg A."/>
            <person name="Sabat G."/>
            <person name="Splinter BonDurant S."/>
            <person name="Syed K."/>
            <person name="Yadav J.S."/>
            <person name="Doddapaneni H."/>
            <person name="Subramanian V."/>
            <person name="Lavin J.L."/>
            <person name="Oguiza J.A."/>
            <person name="Perez G."/>
            <person name="Pisabarro A.G."/>
            <person name="Ramirez L."/>
            <person name="Santoyo F."/>
            <person name="Master E."/>
            <person name="Coutinho P.M."/>
            <person name="Henrissat B."/>
            <person name="Lombard V."/>
            <person name="Magnuson J.K."/>
            <person name="Kuees U."/>
            <person name="Hori C."/>
            <person name="Igarashi K."/>
            <person name="Samejima M."/>
            <person name="Held B.W."/>
            <person name="Barry K.W."/>
            <person name="LaButti K.M."/>
            <person name="Lapidus A."/>
            <person name="Lindquist E.A."/>
            <person name="Lucas S.M."/>
            <person name="Riley R."/>
            <person name="Salamov A.A."/>
            <person name="Hoffmeister D."/>
            <person name="Schwenk D."/>
            <person name="Hadar Y."/>
            <person name="Yarden O."/>
            <person name="de Vries R.P."/>
            <person name="Wiebenga A."/>
            <person name="Stenlid J."/>
            <person name="Eastwood D."/>
            <person name="Grigoriev I.V."/>
            <person name="Berka R.M."/>
            <person name="Blanchette R.A."/>
            <person name="Kersten P."/>
            <person name="Martinez A.T."/>
            <person name="Vicuna R."/>
            <person name="Cullen D."/>
        </authorList>
    </citation>
    <scope>NUCLEOTIDE SEQUENCE [LARGE SCALE GENOMIC DNA]</scope>
    <source>
        <strain evidence="6 7">B</strain>
    </source>
</reference>
<evidence type="ECO:0000256" key="1">
    <source>
        <dbReference type="ARBA" id="ARBA00022603"/>
    </source>
</evidence>
<dbReference type="PANTHER" id="PTHR43712">
    <property type="entry name" value="PUTATIVE (AFU_ORTHOLOGUE AFUA_4G14580)-RELATED"/>
    <property type="match status" value="1"/>
</dbReference>
<dbReference type="OrthoDB" id="2410195at2759"/>
<dbReference type="Gene3D" id="3.40.50.150">
    <property type="entry name" value="Vaccinia Virus protein VP39"/>
    <property type="match status" value="1"/>
</dbReference>
<dbReference type="AlphaFoldDB" id="M2P7F0"/>
<dbReference type="SUPFAM" id="SSF46785">
    <property type="entry name" value="Winged helix' DNA-binding domain"/>
    <property type="match status" value="1"/>
</dbReference>
<keyword evidence="1" id="KW-0489">Methyltransferase</keyword>
<name>M2P7F0_CERS8</name>
<dbReference type="InterPro" id="IPR036390">
    <property type="entry name" value="WH_DNA-bd_sf"/>
</dbReference>
<dbReference type="PANTHER" id="PTHR43712:SF2">
    <property type="entry name" value="O-METHYLTRANSFERASE CICE"/>
    <property type="match status" value="1"/>
</dbReference>
<protein>
    <submittedName>
        <fullName evidence="6">Uncharacterized protein</fullName>
    </submittedName>
</protein>
<dbReference type="InterPro" id="IPR001077">
    <property type="entry name" value="COMT_C"/>
</dbReference>
<dbReference type="EMBL" id="KB445821">
    <property type="protein sequence ID" value="EMD31264.1"/>
    <property type="molecule type" value="Genomic_DNA"/>
</dbReference>
<dbReference type="GO" id="GO:0032259">
    <property type="term" value="P:methylation"/>
    <property type="evidence" value="ECO:0007669"/>
    <property type="project" value="UniProtKB-KW"/>
</dbReference>
<dbReference type="Gene3D" id="1.10.10.10">
    <property type="entry name" value="Winged helix-like DNA-binding domain superfamily/Winged helix DNA-binding domain"/>
    <property type="match status" value="1"/>
</dbReference>
<keyword evidence="3" id="KW-0949">S-adenosyl-L-methionine</keyword>
<dbReference type="PROSITE" id="PS51683">
    <property type="entry name" value="SAM_OMT_II"/>
    <property type="match status" value="1"/>
</dbReference>
<feature type="domain" description="O-methyltransferase dimerisation" evidence="5">
    <location>
        <begin position="55"/>
        <end position="123"/>
    </location>
</feature>
<accession>M2P7F0</accession>
<sequence>MPAPSLADALPSPFDGVRAHMLEEVMMVVAAAQQLIATLLLPSQYTTMPGNQGFVNAAMKTVMAAHVPEILREAGPAGLSVEDIAAKSNMDAGKLARLLRMLSTYHIFKEVSPDIFANNRISASLDTEKPVSEILRDPDNKYTATSGAAAFTALICDTAKAAAYIPDTLLDPKTARSQELTETAFARAWGTDEPYFKWLHQPDNVARRRTFDAAMTGLGTLGNPKEILDGFEWGKLPEGSVVVDVGGDVGTAMQVLYDEHKHLKYVVQDREPVIAGAHTFWKTHRPEALAFNQVTLQAHDFFAEQPVKNARIFFLRAITHNWPTPYVLRILAQLRSAAAPNTQLVLAENIASYACRASSAANGCGLEHGGPGAAPHEAPEALLPNWGLAHDFVYTMDIWMLLSYNAQERTIKSFVELLGQAGWKLERVHRAPGDKFPRLVASPA</sequence>
<dbReference type="GO" id="GO:0008171">
    <property type="term" value="F:O-methyltransferase activity"/>
    <property type="evidence" value="ECO:0007669"/>
    <property type="project" value="InterPro"/>
</dbReference>
<evidence type="ECO:0000259" key="4">
    <source>
        <dbReference type="Pfam" id="PF00891"/>
    </source>
</evidence>
<evidence type="ECO:0000313" key="7">
    <source>
        <dbReference type="Proteomes" id="UP000016930"/>
    </source>
</evidence>
<dbReference type="Pfam" id="PF00891">
    <property type="entry name" value="Methyltransf_2"/>
    <property type="match status" value="1"/>
</dbReference>
<dbReference type="Proteomes" id="UP000016930">
    <property type="component" value="Unassembled WGS sequence"/>
</dbReference>
<dbReference type="GO" id="GO:0046983">
    <property type="term" value="F:protein dimerization activity"/>
    <property type="evidence" value="ECO:0007669"/>
    <property type="project" value="InterPro"/>
</dbReference>
<dbReference type="InterPro" id="IPR029063">
    <property type="entry name" value="SAM-dependent_MTases_sf"/>
</dbReference>
<keyword evidence="7" id="KW-1185">Reference proteome</keyword>
<gene>
    <name evidence="6" type="ORF">CERSUDRAFT_100608</name>
</gene>
<dbReference type="Pfam" id="PF08100">
    <property type="entry name" value="Dimerisation"/>
    <property type="match status" value="1"/>
</dbReference>
<dbReference type="HOGENOM" id="CLU_005533_0_3_1"/>